<dbReference type="EnsemblMetazoa" id="AMAM008597-RA">
    <property type="protein sequence ID" value="AMAM008597-PA"/>
    <property type="gene ID" value="AMAM008597"/>
</dbReference>
<feature type="region of interest" description="Disordered" evidence="1">
    <location>
        <begin position="208"/>
        <end position="254"/>
    </location>
</feature>
<dbReference type="PANTHER" id="PTHR12349">
    <property type="entry name" value="ANKYRIN REPEAT AND LEM DOMAIN-CONTAINING PROTEIN 2"/>
    <property type="match status" value="1"/>
</dbReference>
<feature type="compositionally biased region" description="Low complexity" evidence="1">
    <location>
        <begin position="161"/>
        <end position="176"/>
    </location>
</feature>
<organism evidence="2 3">
    <name type="scientific">Anopheles maculatus</name>
    <dbReference type="NCBI Taxonomy" id="74869"/>
    <lineage>
        <taxon>Eukaryota</taxon>
        <taxon>Metazoa</taxon>
        <taxon>Ecdysozoa</taxon>
        <taxon>Arthropoda</taxon>
        <taxon>Hexapoda</taxon>
        <taxon>Insecta</taxon>
        <taxon>Pterygota</taxon>
        <taxon>Neoptera</taxon>
        <taxon>Endopterygota</taxon>
        <taxon>Diptera</taxon>
        <taxon>Nematocera</taxon>
        <taxon>Culicoidea</taxon>
        <taxon>Culicidae</taxon>
        <taxon>Anophelinae</taxon>
        <taxon>Anopheles</taxon>
        <taxon>Anopheles maculatus group</taxon>
    </lineage>
</organism>
<reference evidence="2" key="2">
    <citation type="submission" date="2020-05" db="UniProtKB">
        <authorList>
            <consortium name="EnsemblMetazoa"/>
        </authorList>
    </citation>
    <scope>IDENTIFICATION</scope>
    <source>
        <strain evidence="2">maculatus3</strain>
    </source>
</reference>
<evidence type="ECO:0000313" key="2">
    <source>
        <dbReference type="EnsemblMetazoa" id="AMAM008597-PA"/>
    </source>
</evidence>
<evidence type="ECO:0000256" key="1">
    <source>
        <dbReference type="SAM" id="MobiDB-lite"/>
    </source>
</evidence>
<dbReference type="GO" id="GO:0051721">
    <property type="term" value="F:protein phosphatase 2A binding"/>
    <property type="evidence" value="ECO:0007669"/>
    <property type="project" value="TreeGrafter"/>
</dbReference>
<dbReference type="AlphaFoldDB" id="A0A182SKI9"/>
<dbReference type="Proteomes" id="UP000075901">
    <property type="component" value="Unassembled WGS sequence"/>
</dbReference>
<sequence length="320" mass="35263">AKSCIGETFQVQIRQLEKLLENYRNDGAFRKIDFSKVHALFAYLIVTNVPQARSTTAGGEEAPSSVWNLLLRGGDSLNEPAKCVAKLLSQFAADPSILVAPFNFGNLDEMEQNAKTFWESNAHIVPCGCRTDASSVQPHANAGKGILERMNKRREKRAFRTTSSSSSASEAAGPATETTMVVDFHTYRSAGSGKELAMQLNGSFEEDERYYSCSDSENEQDDDTFFTPPSSPKTLRRKDNDHNGNRSSAESVKAIGDEAATNGLLDQSTGVDESYTVFLAGSLPTQEDFDVWNVLKMVDVDPQTYPHVYGWKCAMMEYSS</sequence>
<dbReference type="VEuPathDB" id="VectorBase:AMAM008597"/>
<feature type="region of interest" description="Disordered" evidence="1">
    <location>
        <begin position="154"/>
        <end position="176"/>
    </location>
</feature>
<proteinExistence type="predicted"/>
<keyword evidence="3" id="KW-1185">Reference proteome</keyword>
<dbReference type="GO" id="GO:0005783">
    <property type="term" value="C:endoplasmic reticulum"/>
    <property type="evidence" value="ECO:0007669"/>
    <property type="project" value="TreeGrafter"/>
</dbReference>
<reference evidence="3" key="1">
    <citation type="submission" date="2013-09" db="EMBL/GenBank/DDBJ databases">
        <title>The Genome Sequence of Anopheles maculatus species B.</title>
        <authorList>
            <consortium name="The Broad Institute Genomics Platform"/>
            <person name="Neafsey D.E."/>
            <person name="Besansky N."/>
            <person name="Howell P."/>
            <person name="Walton C."/>
            <person name="Young S.K."/>
            <person name="Zeng Q."/>
            <person name="Gargeya S."/>
            <person name="Fitzgerald M."/>
            <person name="Haas B."/>
            <person name="Abouelleil A."/>
            <person name="Allen A.W."/>
            <person name="Alvarado L."/>
            <person name="Arachchi H.M."/>
            <person name="Berlin A.M."/>
            <person name="Chapman S.B."/>
            <person name="Gainer-Dewar J."/>
            <person name="Goldberg J."/>
            <person name="Griggs A."/>
            <person name="Gujja S."/>
            <person name="Hansen M."/>
            <person name="Howarth C."/>
            <person name="Imamovic A."/>
            <person name="Ireland A."/>
            <person name="Larimer J."/>
            <person name="McCowan C."/>
            <person name="Murphy C."/>
            <person name="Pearson M."/>
            <person name="Poon T.W."/>
            <person name="Priest M."/>
            <person name="Roberts A."/>
            <person name="Saif S."/>
            <person name="Shea T."/>
            <person name="Sisk P."/>
            <person name="Sykes S."/>
            <person name="Wortman J."/>
            <person name="Nusbaum C."/>
            <person name="Birren B."/>
        </authorList>
    </citation>
    <scope>NUCLEOTIDE SEQUENCE [LARGE SCALE GENOMIC DNA]</scope>
    <source>
        <strain evidence="3">maculatus3</strain>
    </source>
</reference>
<dbReference type="PANTHER" id="PTHR12349:SF4">
    <property type="entry name" value="ANKYRIN REPEAT AND LEM DOMAIN-CONTAINING PROTEIN 2"/>
    <property type="match status" value="1"/>
</dbReference>
<name>A0A182SKI9_9DIPT</name>
<accession>A0A182SKI9</accession>
<evidence type="ECO:0000313" key="3">
    <source>
        <dbReference type="Proteomes" id="UP000075901"/>
    </source>
</evidence>
<protein>
    <submittedName>
        <fullName evidence="2">Uncharacterized protein</fullName>
    </submittedName>
</protein>